<dbReference type="KEGG" id="rbg:BG454_00465"/>
<evidence type="ECO:0000313" key="2">
    <source>
        <dbReference type="Proteomes" id="UP000228948"/>
    </source>
</evidence>
<proteinExistence type="predicted"/>
<protein>
    <submittedName>
        <fullName evidence="1">Haloacid dehalogenase</fullName>
    </submittedName>
</protein>
<dbReference type="SUPFAM" id="SSF56784">
    <property type="entry name" value="HAD-like"/>
    <property type="match status" value="1"/>
</dbReference>
<accession>A0A2K8K9D1</accession>
<dbReference type="RefSeq" id="WP_071481845.1">
    <property type="nucleotide sequence ID" value="NZ_CP024899.1"/>
</dbReference>
<dbReference type="Gene3D" id="3.40.50.1000">
    <property type="entry name" value="HAD superfamily/HAD-like"/>
    <property type="match status" value="2"/>
</dbReference>
<dbReference type="EMBL" id="CP024899">
    <property type="protein sequence ID" value="ATX64493.1"/>
    <property type="molecule type" value="Genomic_DNA"/>
</dbReference>
<dbReference type="InterPro" id="IPR023214">
    <property type="entry name" value="HAD_sf"/>
</dbReference>
<keyword evidence="2" id="KW-1185">Reference proteome</keyword>
<organism evidence="1 2">
    <name type="scientific">Roseinatronobacter bogoriensis subsp. barguzinensis</name>
    <dbReference type="NCBI Taxonomy" id="441209"/>
    <lineage>
        <taxon>Bacteria</taxon>
        <taxon>Pseudomonadati</taxon>
        <taxon>Pseudomonadota</taxon>
        <taxon>Alphaproteobacteria</taxon>
        <taxon>Rhodobacterales</taxon>
        <taxon>Paracoccaceae</taxon>
        <taxon>Roseinatronobacter</taxon>
    </lineage>
</organism>
<reference evidence="1 2" key="1">
    <citation type="submission" date="2017-11" db="EMBL/GenBank/DDBJ databases">
        <title>Revised Sequence and Annotation of the Rhodobaca barguzinensis strain alga05 Genome.</title>
        <authorList>
            <person name="Kopejtka K."/>
            <person name="Tomasch J.M."/>
            <person name="Bunk B."/>
            <person name="Koblizek M."/>
        </authorList>
    </citation>
    <scope>NUCLEOTIDE SEQUENCE [LARGE SCALE GENOMIC DNA]</scope>
    <source>
        <strain evidence="2">alga05</strain>
    </source>
</reference>
<dbReference type="InterPro" id="IPR036412">
    <property type="entry name" value="HAD-like_sf"/>
</dbReference>
<dbReference type="OrthoDB" id="9791073at2"/>
<gene>
    <name evidence="1" type="ORF">BG454_00465</name>
</gene>
<dbReference type="AlphaFoldDB" id="A0A2K8K9D1"/>
<name>A0A2K8K9D1_9RHOB</name>
<dbReference type="InterPro" id="IPR006357">
    <property type="entry name" value="HAD-SF_hydro_IIA"/>
</dbReference>
<evidence type="ECO:0000313" key="1">
    <source>
        <dbReference type="EMBL" id="ATX64493.1"/>
    </source>
</evidence>
<sequence length="294" mass="32218">MNDVSGIFNRYETIRHRMPQARFGPATGKLGSLMDIAQEADAFVFDAYGVLNIGETPIAGAAQRLDQLRAAGKEIRILSNAASYSHPAAVEKFAKLGINVSPNEIVTSRDAAITGLGAGLWGCITAPHDDLADIDARVCRLDKNPLDYDRVDSFLFLSSAVWTDTHQDILTHSLRRNPRPVIVANADLVAPREGGFSLEPGHYAHLLADAGLGQMTFFGKPFPQVHQMIEATLPDTPRDRIVMCGDTLHTDILGAAARGWRTVLVTRDGLFSGVETEEFCRRSAIIPDWRIERI</sequence>
<dbReference type="Pfam" id="PF13242">
    <property type="entry name" value="Hydrolase_like"/>
    <property type="match status" value="1"/>
</dbReference>
<dbReference type="PANTHER" id="PTHR19288">
    <property type="entry name" value="4-NITROPHENYLPHOSPHATASE-RELATED"/>
    <property type="match status" value="1"/>
</dbReference>
<dbReference type="Pfam" id="PF13344">
    <property type="entry name" value="Hydrolase_6"/>
    <property type="match status" value="1"/>
</dbReference>
<dbReference type="PANTHER" id="PTHR19288:SF90">
    <property type="entry name" value="OS08G0542600 PROTEIN"/>
    <property type="match status" value="1"/>
</dbReference>
<dbReference type="STRING" id="441209.GCA_001870665_00248"/>
<dbReference type="GO" id="GO:0005737">
    <property type="term" value="C:cytoplasm"/>
    <property type="evidence" value="ECO:0007669"/>
    <property type="project" value="TreeGrafter"/>
</dbReference>
<dbReference type="Proteomes" id="UP000228948">
    <property type="component" value="Chromosome"/>
</dbReference>
<dbReference type="GO" id="GO:0016791">
    <property type="term" value="F:phosphatase activity"/>
    <property type="evidence" value="ECO:0007669"/>
    <property type="project" value="TreeGrafter"/>
</dbReference>